<dbReference type="SUPFAM" id="SSF53335">
    <property type="entry name" value="S-adenosyl-L-methionine-dependent methyltransferases"/>
    <property type="match status" value="1"/>
</dbReference>
<evidence type="ECO:0000313" key="10">
    <source>
        <dbReference type="EMBL" id="EAS47533.1"/>
    </source>
</evidence>
<feature type="binding site" evidence="7">
    <location>
        <position position="222"/>
    </location>
    <ligand>
        <name>S-adenosyl-L-methionine</name>
        <dbReference type="ChEBI" id="CHEBI:59789"/>
    </ligand>
</feature>
<feature type="active site" description="Proton acceptor" evidence="7">
    <location>
        <position position="357"/>
    </location>
</feature>
<dbReference type="InterPro" id="IPR030390">
    <property type="entry name" value="MeTrfase_TrmA_AS"/>
</dbReference>
<evidence type="ECO:0000256" key="4">
    <source>
        <dbReference type="ARBA" id="ARBA00022694"/>
    </source>
</evidence>
<evidence type="ECO:0000256" key="3">
    <source>
        <dbReference type="ARBA" id="ARBA00022691"/>
    </source>
</evidence>
<evidence type="ECO:0000256" key="2">
    <source>
        <dbReference type="ARBA" id="ARBA00022679"/>
    </source>
</evidence>
<evidence type="ECO:0000256" key="6">
    <source>
        <dbReference type="ARBA" id="ARBA00052788"/>
    </source>
</evidence>
<dbReference type="FunFam" id="2.40.50.1070:FF:000001">
    <property type="entry name" value="tRNA/tmRNA (uracil-C(5))-methyltransferase"/>
    <property type="match status" value="1"/>
</dbReference>
<dbReference type="InterPro" id="IPR030391">
    <property type="entry name" value="MeTrfase_TrmA_CS"/>
</dbReference>
<dbReference type="PANTHER" id="PTHR47790">
    <property type="entry name" value="TRNA/TMRNA (URACIL-C(5))-METHYLTRANSFERASE"/>
    <property type="match status" value="1"/>
</dbReference>
<dbReference type="PANTHER" id="PTHR47790:SF2">
    <property type="entry name" value="TRNA_TMRNA (URACIL-C(5))-METHYLTRANSFERASE"/>
    <property type="match status" value="1"/>
</dbReference>
<evidence type="ECO:0000256" key="1">
    <source>
        <dbReference type="ARBA" id="ARBA00022603"/>
    </source>
</evidence>
<keyword evidence="11" id="KW-1185">Reference proteome</keyword>
<dbReference type="Pfam" id="PF05958">
    <property type="entry name" value="tRNA_U5-meth_tr"/>
    <property type="match status" value="1"/>
</dbReference>
<keyword evidence="2 7" id="KW-0808">Transferase</keyword>
<comment type="catalytic activity">
    <reaction evidence="6 7">
        <text>uridine(54) in tRNA + S-adenosyl-L-methionine = 5-methyluridine(54) in tRNA + S-adenosyl-L-homocysteine + H(+)</text>
        <dbReference type="Rhea" id="RHEA:42712"/>
        <dbReference type="Rhea" id="RHEA-COMP:10167"/>
        <dbReference type="Rhea" id="RHEA-COMP:10193"/>
        <dbReference type="ChEBI" id="CHEBI:15378"/>
        <dbReference type="ChEBI" id="CHEBI:57856"/>
        <dbReference type="ChEBI" id="CHEBI:59789"/>
        <dbReference type="ChEBI" id="CHEBI:65315"/>
        <dbReference type="ChEBI" id="CHEBI:74447"/>
        <dbReference type="EC" id="2.1.1.35"/>
    </reaction>
</comment>
<proteinExistence type="inferred from homology"/>
<feature type="binding site" evidence="7 8">
    <location>
        <position position="217"/>
    </location>
    <ligand>
        <name>S-adenosyl-L-methionine</name>
        <dbReference type="ChEBI" id="CHEBI:59789"/>
    </ligand>
</feature>
<dbReference type="HOGENOM" id="CLU_043022_0_0_6"/>
<dbReference type="Gene3D" id="2.40.50.1070">
    <property type="match status" value="1"/>
</dbReference>
<accession>Q1YTF4</accession>
<comment type="function">
    <text evidence="7">Dual-specificity methyltransferase that catalyzes the formation of 5-methyluridine at position 54 (m5U54) in all tRNAs, and that of position 341 (m5U341) in tmRNA (transfer-mRNA).</text>
</comment>
<dbReference type="EMBL" id="AAPI01000002">
    <property type="protein sequence ID" value="EAS47533.1"/>
    <property type="molecule type" value="Genomic_DNA"/>
</dbReference>
<keyword evidence="4 7" id="KW-0819">tRNA processing</keyword>
<reference evidence="10 11" key="1">
    <citation type="submission" date="2006-03" db="EMBL/GenBank/DDBJ databases">
        <authorList>
            <person name="Giovannoni S.J."/>
            <person name="Cho J.-C."/>
            <person name="Ferriera S."/>
            <person name="Johnson J."/>
            <person name="Kravitz S."/>
            <person name="Halpern A."/>
            <person name="Remington K."/>
            <person name="Beeson K."/>
            <person name="Tran B."/>
            <person name="Rogers Y.-H."/>
            <person name="Friedman R."/>
            <person name="Venter J.C."/>
        </authorList>
    </citation>
    <scope>NUCLEOTIDE SEQUENCE [LARGE SCALE GENOMIC DNA]</scope>
    <source>
        <strain evidence="10 11">HTCC2207</strain>
    </source>
</reference>
<keyword evidence="1 7" id="KW-0489">Methyltransferase</keyword>
<dbReference type="FunFam" id="3.40.50.150:FF:000012">
    <property type="entry name" value="tRNA/tmRNA (uracil-C(5))-methyltransferase"/>
    <property type="match status" value="1"/>
</dbReference>
<dbReference type="InterPro" id="IPR011869">
    <property type="entry name" value="TrmA_MeTrfase"/>
</dbReference>
<dbReference type="GO" id="GO:0019843">
    <property type="term" value="F:rRNA binding"/>
    <property type="evidence" value="ECO:0007669"/>
    <property type="project" value="TreeGrafter"/>
</dbReference>
<feature type="active site" evidence="9">
    <location>
        <position position="323"/>
    </location>
</feature>
<evidence type="ECO:0000313" key="11">
    <source>
        <dbReference type="Proteomes" id="UP000005555"/>
    </source>
</evidence>
<evidence type="ECO:0000256" key="5">
    <source>
        <dbReference type="ARBA" id="ARBA00051255"/>
    </source>
</evidence>
<evidence type="ECO:0000256" key="7">
    <source>
        <dbReference type="HAMAP-Rule" id="MF_01011"/>
    </source>
</evidence>
<gene>
    <name evidence="7" type="primary">trmA</name>
    <name evidence="10" type="ORF">GB2207_01977</name>
</gene>
<keyword evidence="3 7" id="KW-0949">S-adenosyl-L-methionine</keyword>
<dbReference type="HAMAP" id="MF_01011">
    <property type="entry name" value="RNA_methyltr_TrmA"/>
    <property type="match status" value="1"/>
</dbReference>
<dbReference type="CDD" id="cd02440">
    <property type="entry name" value="AdoMet_MTases"/>
    <property type="match status" value="1"/>
</dbReference>
<dbReference type="OrthoDB" id="9804590at2"/>
<protein>
    <recommendedName>
        <fullName evidence="7">tRNA/tmRNA (uracil-C(5))-methyltransferase</fullName>
        <ecNumber evidence="7">2.1.1.35</ecNumber>
    </recommendedName>
    <alternativeName>
        <fullName evidence="7">tRNA (uracil(54)-C(5))-methyltransferase</fullName>
    </alternativeName>
    <alternativeName>
        <fullName evidence="7">tRNA(m5U54)-methyltransferase</fullName>
        <shortName evidence="7">RUMT</shortName>
    </alternativeName>
    <alternativeName>
        <fullName evidence="7">tmRNA (uracil(341)-C(5))-methyltransferase</fullName>
    </alternativeName>
</protein>
<dbReference type="PROSITE" id="PS51687">
    <property type="entry name" value="SAM_MT_RNA_M5U"/>
    <property type="match status" value="1"/>
</dbReference>
<feature type="binding site" evidence="7 8">
    <location>
        <position position="298"/>
    </location>
    <ligand>
        <name>S-adenosyl-L-methionine</name>
        <dbReference type="ChEBI" id="CHEBI:59789"/>
    </ligand>
</feature>
<dbReference type="PROSITE" id="PS01230">
    <property type="entry name" value="TRMA_1"/>
    <property type="match status" value="1"/>
</dbReference>
<dbReference type="eggNOG" id="COG2265">
    <property type="taxonomic scope" value="Bacteria"/>
</dbReference>
<feature type="binding site" evidence="7 8">
    <location>
        <position position="185"/>
    </location>
    <ligand>
        <name>S-adenosyl-L-methionine</name>
        <dbReference type="ChEBI" id="CHEBI:59789"/>
    </ligand>
</feature>
<name>Q1YTF4_9GAMM</name>
<comment type="catalytic activity">
    <reaction evidence="5 7">
        <text>uridine(341) in tmRNA + S-adenosyl-L-methionine = 5-methyluridine(341) in tmRNA + S-adenosyl-L-homocysteine + H(+)</text>
        <dbReference type="Rhea" id="RHEA:43612"/>
        <dbReference type="Rhea" id="RHEA-COMP:10630"/>
        <dbReference type="Rhea" id="RHEA-COMP:10631"/>
        <dbReference type="ChEBI" id="CHEBI:15378"/>
        <dbReference type="ChEBI" id="CHEBI:57856"/>
        <dbReference type="ChEBI" id="CHEBI:59789"/>
        <dbReference type="ChEBI" id="CHEBI:65315"/>
        <dbReference type="ChEBI" id="CHEBI:74447"/>
    </reaction>
</comment>
<comment type="caution">
    <text evidence="10">The sequence shown here is derived from an EMBL/GenBank/DDBJ whole genome shotgun (WGS) entry which is preliminary data.</text>
</comment>
<dbReference type="EC" id="2.1.1.35" evidence="7"/>
<feature type="active site" description="Nucleophile" evidence="7 8">
    <location>
        <position position="323"/>
    </location>
</feature>
<dbReference type="PROSITE" id="PS01231">
    <property type="entry name" value="TRMA_2"/>
    <property type="match status" value="1"/>
</dbReference>
<dbReference type="NCBIfam" id="TIGR02143">
    <property type="entry name" value="trmA_only"/>
    <property type="match status" value="1"/>
</dbReference>
<feature type="binding site" evidence="7 8">
    <location>
        <position position="238"/>
    </location>
    <ligand>
        <name>S-adenosyl-L-methionine</name>
        <dbReference type="ChEBI" id="CHEBI:59789"/>
    </ligand>
</feature>
<dbReference type="InterPro" id="IPR010280">
    <property type="entry name" value="U5_MeTrfase_fam"/>
</dbReference>
<evidence type="ECO:0000256" key="9">
    <source>
        <dbReference type="PROSITE-ProRule" id="PRU10015"/>
    </source>
</evidence>
<sequence length="367" mass="41187">MSDQSIDPALYPAALNNKLERFYGTLDGLSFPEVEVFDSAASGFRMRAEFRIWHEDGVAHYAMNRPGEKRPYVISEFPIAGQLIGELMTPLLASINASTTLSRKLFSLEFLTTLSGEALITLIYHRPVDEQWQLAAKALEAEHSIMVIGRSRKQKTVLTRDYVTECLTVDGVQYHYQQIESGFTQPNAKVNEKMLSWASGCCKSIDDVASGDLVELYCGNGNFTAVLAQHFKSVLATEISKISVRSAQTNFALNDVNNVTVVRMSSEEFTQALNGERPFRRLKDIDLNSYGFSTIFVDPPRAGLDEGTLQLAQRFDNILYISCNPETLRANLDSLTETHDIVRSAIFDQFPWTHHLESGVLLKRRTL</sequence>
<dbReference type="AlphaFoldDB" id="Q1YTF4"/>
<dbReference type="GO" id="GO:0030488">
    <property type="term" value="P:tRNA methylation"/>
    <property type="evidence" value="ECO:0007669"/>
    <property type="project" value="UniProtKB-UniRule"/>
</dbReference>
<dbReference type="STRING" id="314287.GB2207_01977"/>
<dbReference type="GO" id="GO:0000049">
    <property type="term" value="F:tRNA binding"/>
    <property type="evidence" value="ECO:0007669"/>
    <property type="project" value="TreeGrafter"/>
</dbReference>
<dbReference type="Proteomes" id="UP000005555">
    <property type="component" value="Unassembled WGS sequence"/>
</dbReference>
<dbReference type="InterPro" id="IPR029063">
    <property type="entry name" value="SAM-dependent_MTases_sf"/>
</dbReference>
<dbReference type="GO" id="GO:0030697">
    <property type="term" value="F:tRNA (uracil(54)-C5)-methyltransferase activity, S-adenosyl methionine-dependent"/>
    <property type="evidence" value="ECO:0007669"/>
    <property type="project" value="UniProtKB-UniRule"/>
</dbReference>
<organism evidence="10 11">
    <name type="scientific">gamma proteobacterium HTCC2207</name>
    <dbReference type="NCBI Taxonomy" id="314287"/>
    <lineage>
        <taxon>Bacteria</taxon>
        <taxon>Pseudomonadati</taxon>
        <taxon>Pseudomonadota</taxon>
        <taxon>Gammaproteobacteria</taxon>
        <taxon>Cellvibrionales</taxon>
        <taxon>Porticoccaceae</taxon>
        <taxon>SAR92 clade</taxon>
    </lineage>
</organism>
<evidence type="ECO:0000256" key="8">
    <source>
        <dbReference type="PROSITE-ProRule" id="PRU01024"/>
    </source>
</evidence>
<dbReference type="GO" id="GO:0005829">
    <property type="term" value="C:cytosol"/>
    <property type="evidence" value="ECO:0007669"/>
    <property type="project" value="TreeGrafter"/>
</dbReference>
<comment type="similarity">
    <text evidence="7">Belongs to the class I-like SAM-binding methyltransferase superfamily. RNA M5U methyltransferase family. TrmA subfamily.</text>
</comment>
<dbReference type="Gene3D" id="3.40.50.150">
    <property type="entry name" value="Vaccinia Virus protein VP39"/>
    <property type="match status" value="1"/>
</dbReference>